<evidence type="ECO:0000313" key="3">
    <source>
        <dbReference type="EMBL" id="KAK2168753.1"/>
    </source>
</evidence>
<dbReference type="SUPFAM" id="SSF54768">
    <property type="entry name" value="dsRNA-binding domain-like"/>
    <property type="match status" value="1"/>
</dbReference>
<dbReference type="PROSITE" id="PS50137">
    <property type="entry name" value="DS_RBD"/>
    <property type="match status" value="1"/>
</dbReference>
<dbReference type="GO" id="GO:0007281">
    <property type="term" value="P:germ cell development"/>
    <property type="evidence" value="ECO:0007669"/>
    <property type="project" value="TreeGrafter"/>
</dbReference>
<dbReference type="InterPro" id="IPR051740">
    <property type="entry name" value="DRBM-containing_protein"/>
</dbReference>
<accession>A0AAD9KBS6</accession>
<dbReference type="Gene3D" id="3.30.160.20">
    <property type="match status" value="1"/>
</dbReference>
<comment type="caution">
    <text evidence="3">The sequence shown here is derived from an EMBL/GenBank/DDBJ whole genome shotgun (WGS) entry which is preliminary data.</text>
</comment>
<dbReference type="GO" id="GO:0098964">
    <property type="term" value="P:anterograde dendritic transport of messenger ribonucleoprotein complex"/>
    <property type="evidence" value="ECO:0007669"/>
    <property type="project" value="TreeGrafter"/>
</dbReference>
<protein>
    <recommendedName>
        <fullName evidence="2">DRBM domain-containing protein</fullName>
    </recommendedName>
</protein>
<organism evidence="3 4">
    <name type="scientific">Paralvinella palmiformis</name>
    <dbReference type="NCBI Taxonomy" id="53620"/>
    <lineage>
        <taxon>Eukaryota</taxon>
        <taxon>Metazoa</taxon>
        <taxon>Spiralia</taxon>
        <taxon>Lophotrochozoa</taxon>
        <taxon>Annelida</taxon>
        <taxon>Polychaeta</taxon>
        <taxon>Sedentaria</taxon>
        <taxon>Canalipalpata</taxon>
        <taxon>Terebellida</taxon>
        <taxon>Terebelliformia</taxon>
        <taxon>Alvinellidae</taxon>
        <taxon>Paralvinella</taxon>
    </lineage>
</organism>
<dbReference type="InterPro" id="IPR014720">
    <property type="entry name" value="dsRBD_dom"/>
</dbReference>
<dbReference type="GO" id="GO:0005886">
    <property type="term" value="C:plasma membrane"/>
    <property type="evidence" value="ECO:0007669"/>
    <property type="project" value="TreeGrafter"/>
</dbReference>
<evidence type="ECO:0000256" key="1">
    <source>
        <dbReference type="PROSITE-ProRule" id="PRU00266"/>
    </source>
</evidence>
<dbReference type="GO" id="GO:0032839">
    <property type="term" value="C:dendrite cytoplasm"/>
    <property type="evidence" value="ECO:0007669"/>
    <property type="project" value="GOC"/>
</dbReference>
<reference evidence="3" key="1">
    <citation type="journal article" date="2023" name="Mol. Biol. Evol.">
        <title>Third-Generation Sequencing Reveals the Adaptive Role of the Epigenome in Three Deep-Sea Polychaetes.</title>
        <authorList>
            <person name="Perez M."/>
            <person name="Aroh O."/>
            <person name="Sun Y."/>
            <person name="Lan Y."/>
            <person name="Juniper S.K."/>
            <person name="Young C.R."/>
            <person name="Angers B."/>
            <person name="Qian P.Y."/>
        </authorList>
    </citation>
    <scope>NUCLEOTIDE SEQUENCE</scope>
    <source>
        <strain evidence="3">P08H-3</strain>
    </source>
</reference>
<dbReference type="Pfam" id="PF00035">
    <property type="entry name" value="dsrm"/>
    <property type="match status" value="1"/>
</dbReference>
<dbReference type="PANTHER" id="PTHR46054">
    <property type="entry name" value="MATERNAL EFFECT PROTEIN STAUFEN"/>
    <property type="match status" value="1"/>
</dbReference>
<evidence type="ECO:0000313" key="4">
    <source>
        <dbReference type="Proteomes" id="UP001208570"/>
    </source>
</evidence>
<dbReference type="GO" id="GO:0035418">
    <property type="term" value="P:protein localization to synapse"/>
    <property type="evidence" value="ECO:0007669"/>
    <property type="project" value="TreeGrafter"/>
</dbReference>
<dbReference type="AlphaFoldDB" id="A0AAD9KBS6"/>
<dbReference type="GO" id="GO:0008298">
    <property type="term" value="P:intracellular mRNA localization"/>
    <property type="evidence" value="ECO:0007669"/>
    <property type="project" value="TreeGrafter"/>
</dbReference>
<keyword evidence="1" id="KW-0694">RNA-binding</keyword>
<dbReference type="SMART" id="SM00358">
    <property type="entry name" value="DSRM"/>
    <property type="match status" value="1"/>
</dbReference>
<dbReference type="GO" id="GO:0043025">
    <property type="term" value="C:neuronal cell body"/>
    <property type="evidence" value="ECO:0007669"/>
    <property type="project" value="TreeGrafter"/>
</dbReference>
<evidence type="ECO:0000259" key="2">
    <source>
        <dbReference type="PROSITE" id="PS50137"/>
    </source>
</evidence>
<dbReference type="EMBL" id="JAODUP010000014">
    <property type="protein sequence ID" value="KAK2168753.1"/>
    <property type="molecule type" value="Genomic_DNA"/>
</dbReference>
<gene>
    <name evidence="3" type="ORF">LSH36_14g02000</name>
</gene>
<dbReference type="GO" id="GO:0003725">
    <property type="term" value="F:double-stranded RNA binding"/>
    <property type="evidence" value="ECO:0007669"/>
    <property type="project" value="TreeGrafter"/>
</dbReference>
<dbReference type="PANTHER" id="PTHR46054:SF3">
    <property type="entry name" value="MATERNAL EFFECT PROTEIN STAUFEN"/>
    <property type="match status" value="1"/>
</dbReference>
<name>A0AAD9KBS6_9ANNE</name>
<keyword evidence="4" id="KW-1185">Reference proteome</keyword>
<dbReference type="GO" id="GO:0010494">
    <property type="term" value="C:cytoplasmic stress granule"/>
    <property type="evidence" value="ECO:0007669"/>
    <property type="project" value="TreeGrafter"/>
</dbReference>
<dbReference type="GO" id="GO:0003729">
    <property type="term" value="F:mRNA binding"/>
    <property type="evidence" value="ECO:0007669"/>
    <property type="project" value="TreeGrafter"/>
</dbReference>
<proteinExistence type="predicted"/>
<sequence length="208" mass="21655">MVMTVLNYMPWIFLCPEMSRVLKGSVTSNGSLPAQVVGMNKPVIGQVAKAGCPISDVTSVQSQPVTQSNVTILSSPTPGMPGVLPGNVLTGQHQKSVSLAAASMSGSATMAAPIVGTSANMNGASVQQIQHTYTLTDEQGPAHKKVFFVKLKLGDEDYPANGPSIKKAQHAAAAIALEATQYKHPPPKPPKTTMTGGKLLLRLAGMPL</sequence>
<dbReference type="Proteomes" id="UP001208570">
    <property type="component" value="Unassembled WGS sequence"/>
</dbReference>
<feature type="domain" description="DRBM" evidence="2">
    <location>
        <begin position="132"/>
        <end position="182"/>
    </location>
</feature>